<dbReference type="EMBL" id="GBRD01004405">
    <property type="protein sequence ID" value="JAG61416.1"/>
    <property type="molecule type" value="Transcribed_RNA"/>
</dbReference>
<dbReference type="EMBL" id="GBRD01016077">
    <property type="protein sequence ID" value="JAG49749.1"/>
    <property type="molecule type" value="Transcribed_RNA"/>
</dbReference>
<protein>
    <submittedName>
        <fullName evidence="2">Uncharacterized protein</fullName>
    </submittedName>
</protein>
<dbReference type="EMBL" id="GBRD01010944">
    <property type="protein sequence ID" value="JAG54880.1"/>
    <property type="molecule type" value="Transcribed_RNA"/>
</dbReference>
<evidence type="ECO:0000256" key="1">
    <source>
        <dbReference type="SAM" id="MobiDB-lite"/>
    </source>
</evidence>
<dbReference type="EMBL" id="GBRD01006268">
    <property type="protein sequence ID" value="JAG59553.1"/>
    <property type="molecule type" value="Transcribed_RNA"/>
</dbReference>
<proteinExistence type="predicted"/>
<sequence>MAPTINESADRRRPFSLEEYLQYSLRLKDGVRGASRLAPNASKLNLTPSKARTAMGLVADEVKREGDSPSLPPSTSPLPGFSPDSYADNRKHELVEISMKTIALLKRNQQLQKRLTALQQETRAFVRSALKEGTPAPRSDTPTTPRSIRFSVE</sequence>
<dbReference type="AlphaFoldDB" id="A0A0K8T214"/>
<evidence type="ECO:0000313" key="2">
    <source>
        <dbReference type="EMBL" id="JAG59553.1"/>
    </source>
</evidence>
<accession>A0A0K8T214</accession>
<reference evidence="2" key="1">
    <citation type="submission" date="2014-09" db="EMBL/GenBank/DDBJ databases">
        <authorList>
            <person name="Magalhaes I.L.F."/>
            <person name="Oliveira U."/>
            <person name="Santos F.R."/>
            <person name="Vidigal T.H.D.A."/>
            <person name="Brescovit A.D."/>
            <person name="Santos A.J."/>
        </authorList>
    </citation>
    <scope>NUCLEOTIDE SEQUENCE</scope>
</reference>
<organism evidence="2">
    <name type="scientific">Lygus hesperus</name>
    <name type="common">Western plant bug</name>
    <dbReference type="NCBI Taxonomy" id="30085"/>
    <lineage>
        <taxon>Eukaryota</taxon>
        <taxon>Metazoa</taxon>
        <taxon>Ecdysozoa</taxon>
        <taxon>Arthropoda</taxon>
        <taxon>Hexapoda</taxon>
        <taxon>Insecta</taxon>
        <taxon>Pterygota</taxon>
        <taxon>Neoptera</taxon>
        <taxon>Paraneoptera</taxon>
        <taxon>Hemiptera</taxon>
        <taxon>Heteroptera</taxon>
        <taxon>Panheteroptera</taxon>
        <taxon>Cimicomorpha</taxon>
        <taxon>Miridae</taxon>
        <taxon>Mirini</taxon>
        <taxon>Lygus</taxon>
    </lineage>
</organism>
<dbReference type="EMBL" id="GBRD01017879">
    <property type="protein sequence ID" value="JAG47948.1"/>
    <property type="molecule type" value="Transcribed_RNA"/>
</dbReference>
<dbReference type="EMBL" id="GBRD01017878">
    <property type="protein sequence ID" value="JAG47949.1"/>
    <property type="molecule type" value="Transcribed_RNA"/>
</dbReference>
<dbReference type="EMBL" id="GBRD01017877">
    <property type="protein sequence ID" value="JAG47950.1"/>
    <property type="molecule type" value="Transcribed_RNA"/>
</dbReference>
<feature type="region of interest" description="Disordered" evidence="1">
    <location>
        <begin position="127"/>
        <end position="153"/>
    </location>
</feature>
<dbReference type="EMBL" id="GBRD01006271">
    <property type="protein sequence ID" value="JAG59550.1"/>
    <property type="molecule type" value="Transcribed_RNA"/>
</dbReference>
<name>A0A0K8T214_LYGHE</name>
<dbReference type="EMBL" id="GBRD01006270">
    <property type="protein sequence ID" value="JAG59551.1"/>
    <property type="molecule type" value="Transcribed_RNA"/>
</dbReference>
<dbReference type="EMBL" id="GBRD01004403">
    <property type="protein sequence ID" value="JAG61418.1"/>
    <property type="molecule type" value="Transcribed_RNA"/>
</dbReference>
<feature type="region of interest" description="Disordered" evidence="1">
    <location>
        <begin position="62"/>
        <end position="87"/>
    </location>
</feature>
<dbReference type="EMBL" id="GBRD01004404">
    <property type="protein sequence ID" value="JAG61417.1"/>
    <property type="molecule type" value="Transcribed_RNA"/>
</dbReference>